<evidence type="ECO:0000313" key="2">
    <source>
        <dbReference type="Proteomes" id="UP001589716"/>
    </source>
</evidence>
<gene>
    <name evidence="1" type="ORF">ACFFTP_22265</name>
</gene>
<comment type="caution">
    <text evidence="1">The sequence shown here is derived from an EMBL/GenBank/DDBJ whole genome shotgun (WGS) entry which is preliminary data.</text>
</comment>
<protein>
    <submittedName>
        <fullName evidence="1">Uncharacterized protein</fullName>
    </submittedName>
</protein>
<accession>A0ABV5QTP3</accession>
<name>A0ABV5QTP3_9ACTN</name>
<dbReference type="Proteomes" id="UP001589716">
    <property type="component" value="Unassembled WGS sequence"/>
</dbReference>
<dbReference type="EMBL" id="JBHMCT010000013">
    <property type="protein sequence ID" value="MFB9556905.1"/>
    <property type="molecule type" value="Genomic_DNA"/>
</dbReference>
<organism evidence="1 2">
    <name type="scientific">Streptomyces roseoviridis</name>
    <dbReference type="NCBI Taxonomy" id="67361"/>
    <lineage>
        <taxon>Bacteria</taxon>
        <taxon>Bacillati</taxon>
        <taxon>Actinomycetota</taxon>
        <taxon>Actinomycetes</taxon>
        <taxon>Kitasatosporales</taxon>
        <taxon>Streptomycetaceae</taxon>
        <taxon>Streptomyces</taxon>
    </lineage>
</organism>
<dbReference type="RefSeq" id="WP_345484648.1">
    <property type="nucleotide sequence ID" value="NZ_BAAAWU010000001.1"/>
</dbReference>
<keyword evidence="2" id="KW-1185">Reference proteome</keyword>
<sequence>MLHQRPLVIDGEVRTCDGCGAYRDWVVINVPDAVWLRCPAGHEQPEARLDIAWYGQHRCPFTHEHASYEDGLRHLGH</sequence>
<evidence type="ECO:0000313" key="1">
    <source>
        <dbReference type="EMBL" id="MFB9556905.1"/>
    </source>
</evidence>
<reference evidence="1 2" key="1">
    <citation type="submission" date="2024-09" db="EMBL/GenBank/DDBJ databases">
        <authorList>
            <person name="Sun Q."/>
            <person name="Mori K."/>
        </authorList>
    </citation>
    <scope>NUCLEOTIDE SEQUENCE [LARGE SCALE GENOMIC DNA]</scope>
    <source>
        <strain evidence="1 2">JCM 4414</strain>
    </source>
</reference>
<proteinExistence type="predicted"/>